<evidence type="ECO:0000313" key="2">
    <source>
        <dbReference type="EMBL" id="OXA54936.1"/>
    </source>
</evidence>
<evidence type="ECO:0000313" key="3">
    <source>
        <dbReference type="Proteomes" id="UP000198287"/>
    </source>
</evidence>
<dbReference type="Proteomes" id="UP000198287">
    <property type="component" value="Unassembled WGS sequence"/>
</dbReference>
<accession>A0A226EE30</accession>
<keyword evidence="3" id="KW-1185">Reference proteome</keyword>
<protein>
    <submittedName>
        <fullName evidence="2">Uncharacterized protein</fullName>
    </submittedName>
</protein>
<feature type="region of interest" description="Disordered" evidence="1">
    <location>
        <begin position="1"/>
        <end position="102"/>
    </location>
</feature>
<reference evidence="2 3" key="1">
    <citation type="submission" date="2015-12" db="EMBL/GenBank/DDBJ databases">
        <title>The genome of Folsomia candida.</title>
        <authorList>
            <person name="Faddeeva A."/>
            <person name="Derks M.F."/>
            <person name="Anvar Y."/>
            <person name="Smit S."/>
            <person name="Van Straalen N."/>
            <person name="Roelofs D."/>
        </authorList>
    </citation>
    <scope>NUCLEOTIDE SEQUENCE [LARGE SCALE GENOMIC DNA]</scope>
    <source>
        <strain evidence="2 3">VU population</strain>
        <tissue evidence="2">Whole body</tissue>
    </source>
</reference>
<proteinExistence type="predicted"/>
<evidence type="ECO:0000256" key="1">
    <source>
        <dbReference type="SAM" id="MobiDB-lite"/>
    </source>
</evidence>
<comment type="caution">
    <text evidence="2">The sequence shown here is derived from an EMBL/GenBank/DDBJ whole genome shotgun (WGS) entry which is preliminary data.</text>
</comment>
<dbReference type="EMBL" id="LNIX01000005">
    <property type="protein sequence ID" value="OXA54936.1"/>
    <property type="molecule type" value="Genomic_DNA"/>
</dbReference>
<organism evidence="2 3">
    <name type="scientific">Folsomia candida</name>
    <name type="common">Springtail</name>
    <dbReference type="NCBI Taxonomy" id="158441"/>
    <lineage>
        <taxon>Eukaryota</taxon>
        <taxon>Metazoa</taxon>
        <taxon>Ecdysozoa</taxon>
        <taxon>Arthropoda</taxon>
        <taxon>Hexapoda</taxon>
        <taxon>Collembola</taxon>
        <taxon>Entomobryomorpha</taxon>
        <taxon>Isotomoidea</taxon>
        <taxon>Isotomidae</taxon>
        <taxon>Proisotominae</taxon>
        <taxon>Folsomia</taxon>
    </lineage>
</organism>
<gene>
    <name evidence="2" type="ORF">Fcan01_10095</name>
</gene>
<dbReference type="AlphaFoldDB" id="A0A226EE30"/>
<name>A0A226EE30_FOLCA</name>
<sequence>MDSAEPYFPSSPPPLQRLPSTEATPKKKRRQVEKTPLPLRVKREIYRSKKPGQLTKRQKTVPRTLHFDHDDAAGPSGSHNCTQSRSNIGNSGDGGLGSSGKWLDKDTPKKNWICVKVQDLGCVDATCQMCERERIRYVHTMTHEDYGELEVGCICAGHLSGDISLSKERQAKLEQRLKRRENFPKLKNWKVSAKKNSYIVFQRGGKKYWVVVTRPGGKYSAMVEDKSPDGEKKYVRSFNDACNTEEEAQLAAFDYLFPPKLDFNRGGVDPDFGCYLILKTT</sequence>